<dbReference type="RefSeq" id="YP_010101412.1">
    <property type="nucleotide sequence ID" value="NC_055790.1"/>
</dbReference>
<evidence type="ECO:0000313" key="2">
    <source>
        <dbReference type="EMBL" id="QBP29191.1"/>
    </source>
</evidence>
<dbReference type="GeneID" id="65119134"/>
<keyword evidence="3" id="KW-1185">Reference proteome</keyword>
<evidence type="ECO:0000313" key="3">
    <source>
        <dbReference type="Proteomes" id="UP000294870"/>
    </source>
</evidence>
<protein>
    <submittedName>
        <fullName evidence="2">Uncharacterized protein</fullName>
    </submittedName>
</protein>
<reference evidence="2 3" key="1">
    <citation type="submission" date="2019-02" db="EMBL/GenBank/DDBJ databases">
        <authorList>
            <person name="Valenzuela R.K."/>
            <person name="Sawyer E."/>
            <person name="Patton C.J."/>
            <person name="Kotturi H."/>
            <person name="Garlena R.A."/>
            <person name="Russell D.A."/>
            <person name="Pope W.H."/>
            <person name="Jacobs-Sera D."/>
            <person name="Hatfull G.F."/>
        </authorList>
    </citation>
    <scope>NUCLEOTIDE SEQUENCE [LARGE SCALE GENOMIC DNA]</scope>
</reference>
<accession>A0A482JB40</accession>
<dbReference type="KEGG" id="vg:65119134"/>
<sequence length="39" mass="4417">MPVSAGMKTTKHNLNAPKDFPKELKPELVRAKLLWEIQG</sequence>
<organism evidence="2 3">
    <name type="scientific">Mycobacterium phage Silverleaf</name>
    <dbReference type="NCBI Taxonomy" id="2517969"/>
    <lineage>
        <taxon>Viruses</taxon>
        <taxon>Duplodnaviria</taxon>
        <taxon>Heunggongvirae</taxon>
        <taxon>Uroviricota</taxon>
        <taxon>Caudoviricetes</taxon>
        <taxon>Vilmaviridae</taxon>
        <taxon>Lclasvirinae</taxon>
        <taxon>Bronvirus</taxon>
        <taxon>Bronvirus silverleaf</taxon>
    </lineage>
</organism>
<proteinExistence type="predicted"/>
<dbReference type="EMBL" id="MK494092">
    <property type="protein sequence ID" value="QBP29191.1"/>
    <property type="molecule type" value="Genomic_DNA"/>
</dbReference>
<evidence type="ECO:0000256" key="1">
    <source>
        <dbReference type="SAM" id="MobiDB-lite"/>
    </source>
</evidence>
<name>A0A482JB40_9CAUD</name>
<feature type="region of interest" description="Disordered" evidence="1">
    <location>
        <begin position="1"/>
        <end position="20"/>
    </location>
</feature>
<dbReference type="Proteomes" id="UP000294870">
    <property type="component" value="Segment"/>
</dbReference>
<gene>
    <name evidence="2" type="primary">115</name>
    <name evidence="2" type="ORF">SEA_SILVERLEAF_117</name>
</gene>